<dbReference type="AlphaFoldDB" id="A0A016X0F3"/>
<proteinExistence type="predicted"/>
<evidence type="ECO:0000313" key="2">
    <source>
        <dbReference type="Proteomes" id="UP000024635"/>
    </source>
</evidence>
<keyword evidence="2" id="KW-1185">Reference proteome</keyword>
<gene>
    <name evidence="1" type="primary">Acey_s0429.g1301</name>
    <name evidence="1" type="ORF">Y032_0429g1301</name>
</gene>
<evidence type="ECO:0000313" key="1">
    <source>
        <dbReference type="EMBL" id="EYC45400.1"/>
    </source>
</evidence>
<protein>
    <submittedName>
        <fullName evidence="1">Uncharacterized protein</fullName>
    </submittedName>
</protein>
<organism evidence="1 2">
    <name type="scientific">Ancylostoma ceylanicum</name>
    <dbReference type="NCBI Taxonomy" id="53326"/>
    <lineage>
        <taxon>Eukaryota</taxon>
        <taxon>Metazoa</taxon>
        <taxon>Ecdysozoa</taxon>
        <taxon>Nematoda</taxon>
        <taxon>Chromadorea</taxon>
        <taxon>Rhabditida</taxon>
        <taxon>Rhabditina</taxon>
        <taxon>Rhabditomorpha</taxon>
        <taxon>Strongyloidea</taxon>
        <taxon>Ancylostomatidae</taxon>
        <taxon>Ancylostomatinae</taxon>
        <taxon>Ancylostoma</taxon>
    </lineage>
</organism>
<accession>A0A016X0F3</accession>
<name>A0A016X0F3_9BILA</name>
<comment type="caution">
    <text evidence="1">The sequence shown here is derived from an EMBL/GenBank/DDBJ whole genome shotgun (WGS) entry which is preliminary data.</text>
</comment>
<reference evidence="2" key="1">
    <citation type="journal article" date="2015" name="Nat. Genet.">
        <title>The genome and transcriptome of the zoonotic hookworm Ancylostoma ceylanicum identify infection-specific gene families.</title>
        <authorList>
            <person name="Schwarz E.M."/>
            <person name="Hu Y."/>
            <person name="Antoshechkin I."/>
            <person name="Miller M.M."/>
            <person name="Sternberg P.W."/>
            <person name="Aroian R.V."/>
        </authorList>
    </citation>
    <scope>NUCLEOTIDE SEQUENCE</scope>
    <source>
        <strain evidence="2">HY135</strain>
    </source>
</reference>
<dbReference type="EMBL" id="JARK01000029">
    <property type="protein sequence ID" value="EYC45400.1"/>
    <property type="molecule type" value="Genomic_DNA"/>
</dbReference>
<dbReference type="STRING" id="53326.A0A016X0F3"/>
<sequence length="106" mass="12078">MFDCSRMVALLLAKFGQGDVTNATHQECMMAEAFESVQLEAASYEMMTEDEEDLEEGNDEKMDIDWDIDCENIGTLSSPSNTPFIEFRASAYLSDRYFGVIFFLEE</sequence>
<dbReference type="Proteomes" id="UP000024635">
    <property type="component" value="Unassembled WGS sequence"/>
</dbReference>